<organism evidence="2 3">
    <name type="scientific">Halomonas ventosae</name>
    <dbReference type="NCBI Taxonomy" id="229007"/>
    <lineage>
        <taxon>Bacteria</taxon>
        <taxon>Pseudomonadati</taxon>
        <taxon>Pseudomonadota</taxon>
        <taxon>Gammaproteobacteria</taxon>
        <taxon>Oceanospirillales</taxon>
        <taxon>Halomonadaceae</taxon>
        <taxon>Halomonas</taxon>
    </lineage>
</organism>
<proteinExistence type="predicted"/>
<gene>
    <name evidence="2" type="ORF">BCL64_101284</name>
</gene>
<feature type="region of interest" description="Disordered" evidence="1">
    <location>
        <begin position="1"/>
        <end position="83"/>
    </location>
</feature>
<sequence length="83" mass="9782">MTRRKKTRSLADKVQIRTGKRKDFKKWRHENPDQVTSTTRFTQKKRQQRKLQAARRLARQESGQPIAIHPESSNPDTPEGKDD</sequence>
<name>A0A2T0VSP8_9GAMM</name>
<evidence type="ECO:0000313" key="3">
    <source>
        <dbReference type="Proteomes" id="UP000239896"/>
    </source>
</evidence>
<dbReference type="AlphaFoldDB" id="A0A2T0VSP8"/>
<accession>A0A2T0VSP8</accession>
<feature type="compositionally biased region" description="Basic residues" evidence="1">
    <location>
        <begin position="18"/>
        <end position="28"/>
    </location>
</feature>
<reference evidence="2 3" key="1">
    <citation type="submission" date="2018-03" db="EMBL/GenBank/DDBJ databases">
        <title>Comparative analysis of microorganisms from saline springs in Andes Mountain Range, Colombia.</title>
        <authorList>
            <person name="Rubin E."/>
        </authorList>
    </citation>
    <scope>NUCLEOTIDE SEQUENCE [LARGE SCALE GENOMIC DNA]</scope>
    <source>
        <strain evidence="2 3">USBA 854</strain>
    </source>
</reference>
<evidence type="ECO:0000313" key="2">
    <source>
        <dbReference type="EMBL" id="PRY73613.1"/>
    </source>
</evidence>
<comment type="caution">
    <text evidence="2">The sequence shown here is derived from an EMBL/GenBank/DDBJ whole genome shotgun (WGS) entry which is preliminary data.</text>
</comment>
<feature type="compositionally biased region" description="Basic residues" evidence="1">
    <location>
        <begin position="42"/>
        <end position="57"/>
    </location>
</feature>
<dbReference type="Proteomes" id="UP000239896">
    <property type="component" value="Unassembled WGS sequence"/>
</dbReference>
<dbReference type="RefSeq" id="WP_106229234.1">
    <property type="nucleotide sequence ID" value="NZ_PVTM01000001.1"/>
</dbReference>
<dbReference type="EMBL" id="PVTM01000001">
    <property type="protein sequence ID" value="PRY73613.1"/>
    <property type="molecule type" value="Genomic_DNA"/>
</dbReference>
<protein>
    <submittedName>
        <fullName evidence="2">Uncharacterized protein</fullName>
    </submittedName>
</protein>
<keyword evidence="3" id="KW-1185">Reference proteome</keyword>
<evidence type="ECO:0000256" key="1">
    <source>
        <dbReference type="SAM" id="MobiDB-lite"/>
    </source>
</evidence>